<proteinExistence type="predicted"/>
<sequence length="86" mass="9718">MSKGEKMPLITFLIYAFGVMLLAGGVLWIAVNRPLRLRRAIGAAIIAVAVLSLGLRTVGFHHHHDDGMMRVHQRTHMHGWQQRSHE</sequence>
<keyword evidence="1" id="KW-0472">Membrane</keyword>
<dbReference type="Proteomes" id="UP000050969">
    <property type="component" value="Unassembled WGS sequence"/>
</dbReference>
<evidence type="ECO:0000313" key="2">
    <source>
        <dbReference type="EMBL" id="KRO16260.1"/>
    </source>
</evidence>
<dbReference type="PATRIC" id="fig|1293598.4.peg.1690"/>
<reference evidence="2 3" key="1">
    <citation type="journal article" date="2015" name="Genome Announc.">
        <title>Expanding the biotechnology potential of lactobacilli through comparative genomics of 213 strains and associated genera.</title>
        <authorList>
            <person name="Sun Z."/>
            <person name="Harris H.M."/>
            <person name="McCann A."/>
            <person name="Guo C."/>
            <person name="Argimon S."/>
            <person name="Zhang W."/>
            <person name="Yang X."/>
            <person name="Jeffery I.B."/>
            <person name="Cooney J.C."/>
            <person name="Kagawa T.F."/>
            <person name="Liu W."/>
            <person name="Song Y."/>
            <person name="Salvetti E."/>
            <person name="Wrobel A."/>
            <person name="Rasinkangas P."/>
            <person name="Parkhill J."/>
            <person name="Rea M.C."/>
            <person name="O'Sullivan O."/>
            <person name="Ritari J."/>
            <person name="Douillard F.P."/>
            <person name="Paul Ross R."/>
            <person name="Yang R."/>
            <person name="Briner A.E."/>
            <person name="Felis G.E."/>
            <person name="de Vos W.M."/>
            <person name="Barrangou R."/>
            <person name="Klaenhammer T.R."/>
            <person name="Caufield P.W."/>
            <person name="Cui Y."/>
            <person name="Zhang H."/>
            <person name="O'Toole P.W."/>
        </authorList>
    </citation>
    <scope>NUCLEOTIDE SEQUENCE [LARGE SCALE GENOMIC DNA]</scope>
    <source>
        <strain evidence="2 3">DSM 24301</strain>
    </source>
</reference>
<name>A0A0R2MRP4_9LACO</name>
<dbReference type="EMBL" id="JQCE01000042">
    <property type="protein sequence ID" value="KRO16260.1"/>
    <property type="molecule type" value="Genomic_DNA"/>
</dbReference>
<gene>
    <name evidence="2" type="ORF">IV56_GL001621</name>
</gene>
<keyword evidence="3" id="KW-1185">Reference proteome</keyword>
<organism evidence="2 3">
    <name type="scientific">Lacticaseibacillus saniviri JCM 17471 = DSM 24301</name>
    <dbReference type="NCBI Taxonomy" id="1293598"/>
    <lineage>
        <taxon>Bacteria</taxon>
        <taxon>Bacillati</taxon>
        <taxon>Bacillota</taxon>
        <taxon>Bacilli</taxon>
        <taxon>Lactobacillales</taxon>
        <taxon>Lactobacillaceae</taxon>
        <taxon>Lacticaseibacillus</taxon>
    </lineage>
</organism>
<feature type="transmembrane region" description="Helical" evidence="1">
    <location>
        <begin position="12"/>
        <end position="31"/>
    </location>
</feature>
<dbReference type="AlphaFoldDB" id="A0A0R2MRP4"/>
<evidence type="ECO:0000256" key="1">
    <source>
        <dbReference type="SAM" id="Phobius"/>
    </source>
</evidence>
<keyword evidence="1" id="KW-0812">Transmembrane</keyword>
<comment type="caution">
    <text evidence="2">The sequence shown here is derived from an EMBL/GenBank/DDBJ whole genome shotgun (WGS) entry which is preliminary data.</text>
</comment>
<feature type="transmembrane region" description="Helical" evidence="1">
    <location>
        <begin position="37"/>
        <end position="60"/>
    </location>
</feature>
<accession>A0A0R2MRP4</accession>
<protein>
    <submittedName>
        <fullName evidence="2">Uncharacterized protein</fullName>
    </submittedName>
</protein>
<evidence type="ECO:0000313" key="3">
    <source>
        <dbReference type="Proteomes" id="UP000050969"/>
    </source>
</evidence>
<keyword evidence="1" id="KW-1133">Transmembrane helix</keyword>